<evidence type="ECO:0000259" key="8">
    <source>
        <dbReference type="PROSITE" id="PS51007"/>
    </source>
</evidence>
<keyword evidence="1" id="KW-0813">Transport</keyword>
<dbReference type="PROSITE" id="PS51007">
    <property type="entry name" value="CYTC"/>
    <property type="match status" value="1"/>
</dbReference>
<keyword evidence="3 6" id="KW-0479">Metal-binding</keyword>
<dbReference type="OrthoDB" id="9805828at2"/>
<dbReference type="AlphaFoldDB" id="A0A1H7TB43"/>
<evidence type="ECO:0000256" key="7">
    <source>
        <dbReference type="SAM" id="SignalP"/>
    </source>
</evidence>
<dbReference type="InterPro" id="IPR036909">
    <property type="entry name" value="Cyt_c-like_dom_sf"/>
</dbReference>
<dbReference type="RefSeq" id="WP_093037688.1">
    <property type="nucleotide sequence ID" value="NZ_FOAG01000008.1"/>
</dbReference>
<keyword evidence="4" id="KW-0249">Electron transport</keyword>
<evidence type="ECO:0000256" key="3">
    <source>
        <dbReference type="ARBA" id="ARBA00022723"/>
    </source>
</evidence>
<dbReference type="PANTHER" id="PTHR11961">
    <property type="entry name" value="CYTOCHROME C"/>
    <property type="match status" value="1"/>
</dbReference>
<accession>A0A1H7TB43</accession>
<reference evidence="9 10" key="1">
    <citation type="submission" date="2016-10" db="EMBL/GenBank/DDBJ databases">
        <authorList>
            <person name="de Groot N.N."/>
        </authorList>
    </citation>
    <scope>NUCLEOTIDE SEQUENCE [LARGE SCALE GENOMIC DNA]</scope>
    <source>
        <strain evidence="9 10">DSM 100674</strain>
    </source>
</reference>
<dbReference type="InterPro" id="IPR009056">
    <property type="entry name" value="Cyt_c-like_dom"/>
</dbReference>
<sequence length="144" mass="15888">MAHNPNVLFPILLSLFVLPAHAGDAARGKTLFKDCRACHSVIDETETPVVRGGRTGPNLYGVIGRHAGSVPGFFYSTSMVAAGREGLRWNEEDFVIYVRDATAFLRDYLDDPTARGKMAYKLPDSDKARDVWAYLESIATRPAQ</sequence>
<dbReference type="STRING" id="1287727.SAMN05443999_108117"/>
<keyword evidence="2 6" id="KW-0349">Heme</keyword>
<keyword evidence="5 6" id="KW-0408">Iron</keyword>
<evidence type="ECO:0000313" key="10">
    <source>
        <dbReference type="Proteomes" id="UP000199582"/>
    </source>
</evidence>
<dbReference type="GO" id="GO:0009055">
    <property type="term" value="F:electron transfer activity"/>
    <property type="evidence" value="ECO:0007669"/>
    <property type="project" value="InterPro"/>
</dbReference>
<dbReference type="EMBL" id="FOAG01000008">
    <property type="protein sequence ID" value="SEL82072.1"/>
    <property type="molecule type" value="Genomic_DNA"/>
</dbReference>
<feature type="signal peptide" evidence="7">
    <location>
        <begin position="1"/>
        <end position="22"/>
    </location>
</feature>
<gene>
    <name evidence="9" type="ORF">SAMN05443999_108117</name>
</gene>
<evidence type="ECO:0000256" key="1">
    <source>
        <dbReference type="ARBA" id="ARBA00022448"/>
    </source>
</evidence>
<keyword evidence="7" id="KW-0732">Signal</keyword>
<evidence type="ECO:0000256" key="2">
    <source>
        <dbReference type="ARBA" id="ARBA00022617"/>
    </source>
</evidence>
<keyword evidence="10" id="KW-1185">Reference proteome</keyword>
<evidence type="ECO:0000256" key="5">
    <source>
        <dbReference type="ARBA" id="ARBA00023004"/>
    </source>
</evidence>
<evidence type="ECO:0000256" key="4">
    <source>
        <dbReference type="ARBA" id="ARBA00022982"/>
    </source>
</evidence>
<evidence type="ECO:0000256" key="6">
    <source>
        <dbReference type="PROSITE-ProRule" id="PRU00433"/>
    </source>
</evidence>
<evidence type="ECO:0000313" key="9">
    <source>
        <dbReference type="EMBL" id="SEL82072.1"/>
    </source>
</evidence>
<feature type="domain" description="Cytochrome c" evidence="8">
    <location>
        <begin position="23"/>
        <end position="139"/>
    </location>
</feature>
<dbReference type="Proteomes" id="UP000199582">
    <property type="component" value="Unassembled WGS sequence"/>
</dbReference>
<proteinExistence type="predicted"/>
<name>A0A1H7TB43_9RHOB</name>
<dbReference type="GO" id="GO:0046872">
    <property type="term" value="F:metal ion binding"/>
    <property type="evidence" value="ECO:0007669"/>
    <property type="project" value="UniProtKB-KW"/>
</dbReference>
<dbReference type="Gene3D" id="1.10.760.10">
    <property type="entry name" value="Cytochrome c-like domain"/>
    <property type="match status" value="1"/>
</dbReference>
<dbReference type="InterPro" id="IPR002327">
    <property type="entry name" value="Cyt_c_1A/1B"/>
</dbReference>
<feature type="chain" id="PRO_5009299815" evidence="7">
    <location>
        <begin position="23"/>
        <end position="144"/>
    </location>
</feature>
<protein>
    <submittedName>
        <fullName evidence="9">Cytochrome c</fullName>
    </submittedName>
</protein>
<dbReference type="SUPFAM" id="SSF46626">
    <property type="entry name" value="Cytochrome c"/>
    <property type="match status" value="1"/>
</dbReference>
<organism evidence="9 10">
    <name type="scientific">Roseovarius azorensis</name>
    <dbReference type="NCBI Taxonomy" id="1287727"/>
    <lineage>
        <taxon>Bacteria</taxon>
        <taxon>Pseudomonadati</taxon>
        <taxon>Pseudomonadota</taxon>
        <taxon>Alphaproteobacteria</taxon>
        <taxon>Rhodobacterales</taxon>
        <taxon>Roseobacteraceae</taxon>
        <taxon>Roseovarius</taxon>
    </lineage>
</organism>
<dbReference type="GO" id="GO:0020037">
    <property type="term" value="F:heme binding"/>
    <property type="evidence" value="ECO:0007669"/>
    <property type="project" value="InterPro"/>
</dbReference>